<dbReference type="Pfam" id="PF01609">
    <property type="entry name" value="DDE_Tnp_1"/>
    <property type="match status" value="1"/>
</dbReference>
<dbReference type="InterPro" id="IPR025399">
    <property type="entry name" value="DUF4372"/>
</dbReference>
<evidence type="ECO:0000256" key="3">
    <source>
        <dbReference type="ARBA" id="ARBA00023125"/>
    </source>
</evidence>
<dbReference type="Pfam" id="PF14294">
    <property type="entry name" value="DUF4372"/>
    <property type="match status" value="1"/>
</dbReference>
<evidence type="ECO:0000313" key="7">
    <source>
        <dbReference type="EMBL" id="MPM45729.1"/>
    </source>
</evidence>
<accession>A0A644ZXP0</accession>
<name>A0A644ZXP0_9ZZZZ</name>
<dbReference type="SUPFAM" id="SSF53098">
    <property type="entry name" value="Ribonuclease H-like"/>
    <property type="match status" value="1"/>
</dbReference>
<dbReference type="GO" id="GO:0006313">
    <property type="term" value="P:DNA transposition"/>
    <property type="evidence" value="ECO:0007669"/>
    <property type="project" value="InterPro"/>
</dbReference>
<dbReference type="InterPro" id="IPR012337">
    <property type="entry name" value="RNaseH-like_sf"/>
</dbReference>
<dbReference type="AlphaFoldDB" id="A0A644ZXP0"/>
<proteinExistence type="inferred from homology"/>
<organism evidence="7">
    <name type="scientific">bioreactor metagenome</name>
    <dbReference type="NCBI Taxonomy" id="1076179"/>
    <lineage>
        <taxon>unclassified sequences</taxon>
        <taxon>metagenomes</taxon>
        <taxon>ecological metagenomes</taxon>
    </lineage>
</organism>
<dbReference type="GO" id="GO:0003677">
    <property type="term" value="F:DNA binding"/>
    <property type="evidence" value="ECO:0007669"/>
    <property type="project" value="UniProtKB-KW"/>
</dbReference>
<comment type="caution">
    <text evidence="7">The sequence shown here is derived from an EMBL/GenBank/DDBJ whole genome shotgun (WGS) entry which is preliminary data.</text>
</comment>
<dbReference type="InterPro" id="IPR002559">
    <property type="entry name" value="Transposase_11"/>
</dbReference>
<evidence type="ECO:0000259" key="5">
    <source>
        <dbReference type="Pfam" id="PF01609"/>
    </source>
</evidence>
<dbReference type="InterPro" id="IPR047952">
    <property type="entry name" value="Transpos_IS4"/>
</dbReference>
<evidence type="ECO:0000256" key="4">
    <source>
        <dbReference type="ARBA" id="ARBA00023172"/>
    </source>
</evidence>
<evidence type="ECO:0000256" key="1">
    <source>
        <dbReference type="ARBA" id="ARBA00010075"/>
    </source>
</evidence>
<keyword evidence="3" id="KW-0238">DNA-binding</keyword>
<comment type="similarity">
    <text evidence="1">Belongs to the transposase 11 family.</text>
</comment>
<dbReference type="NCBIfam" id="NF033592">
    <property type="entry name" value="transpos_IS4_1"/>
    <property type="match status" value="1"/>
</dbReference>
<dbReference type="EMBL" id="VSSQ01010996">
    <property type="protein sequence ID" value="MPM45729.1"/>
    <property type="molecule type" value="Genomic_DNA"/>
</dbReference>
<evidence type="ECO:0000256" key="2">
    <source>
        <dbReference type="ARBA" id="ARBA00022578"/>
    </source>
</evidence>
<evidence type="ECO:0000259" key="6">
    <source>
        <dbReference type="Pfam" id="PF14294"/>
    </source>
</evidence>
<keyword evidence="2" id="KW-0815">Transposition</keyword>
<feature type="domain" description="Transposase IS4-like" evidence="5">
    <location>
        <begin position="122"/>
        <end position="333"/>
    </location>
</feature>
<dbReference type="PANTHER" id="PTHR33258">
    <property type="entry name" value="TRANSPOSASE INSL FOR INSERTION SEQUENCE ELEMENT IS186A-RELATED"/>
    <property type="match status" value="1"/>
</dbReference>
<keyword evidence="4" id="KW-0233">DNA recombination</keyword>
<feature type="domain" description="DUF4372" evidence="6">
    <location>
        <begin position="4"/>
        <end position="75"/>
    </location>
</feature>
<sequence length="389" mass="45767">MNQSKHVFSQLVEFLPKRVFDCIVMRYQGDKYIKSFSCWNQLLVMMFGQLSGCESLRELVCITAAHTNKTYHLGFGKSVITRSNLAKANANRDSKIFEEFAYKMISIAQSKRITREFEIAGRFYAFDSTTIDLCMSLFWWANFRKTKSGIKVHTLYDIVTQIPTFLHITEARVHDMNAMDEIPYESNAYYIFDRGYFDLARLFTVNLIGSNFVIRERGQLQYEIVDGEDLLEKADNILYDQTIRLTGQLTVKKYPSLLRRIVYYSKEHKRVFTYLTNSFTDKAEHIALLYKNRWQVELFFKWIKQHLHVKSFWGVTENAVRIQIYSAITAYCLIAIVEHDLRLNRSTFDVLRILSMSLFDKAPIRELFERADPACDISDEDYLQLSFNF</sequence>
<dbReference type="PANTHER" id="PTHR33258:SF1">
    <property type="entry name" value="TRANSPOSASE INSL FOR INSERTION SEQUENCE ELEMENT IS186A-RELATED"/>
    <property type="match status" value="1"/>
</dbReference>
<protein>
    <submittedName>
        <fullName evidence="7">IS4 family transposase ISDar2</fullName>
    </submittedName>
</protein>
<dbReference type="GO" id="GO:0004803">
    <property type="term" value="F:transposase activity"/>
    <property type="evidence" value="ECO:0007669"/>
    <property type="project" value="InterPro"/>
</dbReference>
<gene>
    <name evidence="7" type="ORF">SDC9_92420</name>
</gene>
<reference evidence="7" key="1">
    <citation type="submission" date="2019-08" db="EMBL/GenBank/DDBJ databases">
        <authorList>
            <person name="Kucharzyk K."/>
            <person name="Murdoch R.W."/>
            <person name="Higgins S."/>
            <person name="Loffler F."/>
        </authorList>
    </citation>
    <scope>NUCLEOTIDE SEQUENCE</scope>
</reference>